<reference evidence="6" key="1">
    <citation type="submission" date="2024-07" db="EMBL/GenBank/DDBJ databases">
        <authorList>
            <person name="Biller S.J."/>
        </authorList>
    </citation>
    <scope>NUCLEOTIDE SEQUENCE</scope>
    <source>
        <strain evidence="6">WC2420</strain>
    </source>
</reference>
<dbReference type="EMBL" id="CP165628">
    <property type="protein sequence ID" value="XDU73626.1"/>
    <property type="molecule type" value="Genomic_DNA"/>
</dbReference>
<evidence type="ECO:0000256" key="4">
    <source>
        <dbReference type="RuleBase" id="RU003693"/>
    </source>
</evidence>
<dbReference type="InterPro" id="IPR015424">
    <property type="entry name" value="PyrdxlP-dep_Trfase"/>
</dbReference>
<sequence>MGLYDKFARLVGERKQFQDSGLNPFGTCIDEIYSATQGRIGDKKIVLAGTNNYLGMTFNEQAIADSKAALDAQGTGTTGSRMANGSYGSHLALEQELSEYFDRPTAIVFSTGYTANLGVISTLAGPDAVVLIDEDSHASIYDACALGGAQIIRFRHNDAKDLERRMVRLGERAKDVIIIVEGIYSMLGDVAPLVEIVDIKRRLGGYLLVDEAHSFGVMGATGRGLAEELGVEKDVDIILGTFSKSLASIGGFAVGGEDMEVLRYSSRPYIFTASPSPASIASVRSSLKSIKENPGLRDKLWSNANRLYKGLAALGYELGPRISPVVPVMIGSKEDGLRLWRDLIANGVYVNLVLPPAAPAGITLLRCSVNAAHSDEEIDTIIQAFADLKK</sequence>
<feature type="domain" description="Aminotransferase class I/classII large" evidence="5">
    <location>
        <begin position="46"/>
        <end position="385"/>
    </location>
</feature>
<keyword evidence="3 4" id="KW-0663">Pyridoxal phosphate</keyword>
<keyword evidence="6" id="KW-0032">Aminotransferase</keyword>
<dbReference type="InterPro" id="IPR050087">
    <property type="entry name" value="AON_synthase_class-II"/>
</dbReference>
<evidence type="ECO:0000259" key="5">
    <source>
        <dbReference type="Pfam" id="PF00155"/>
    </source>
</evidence>
<dbReference type="SUPFAM" id="SSF53383">
    <property type="entry name" value="PLP-dependent transferases"/>
    <property type="match status" value="1"/>
</dbReference>
<protein>
    <submittedName>
        <fullName evidence="6">Aminotransferase class I/II-fold pyridoxal phosphate-dependent enzyme</fullName>
    </submittedName>
</protein>
<dbReference type="GO" id="GO:0030170">
    <property type="term" value="F:pyridoxal phosphate binding"/>
    <property type="evidence" value="ECO:0007669"/>
    <property type="project" value="InterPro"/>
</dbReference>
<dbReference type="AlphaFoldDB" id="A0AB39VW07"/>
<comment type="cofactor">
    <cofactor evidence="1 4">
        <name>pyridoxal 5'-phosphate</name>
        <dbReference type="ChEBI" id="CHEBI:597326"/>
    </cofactor>
</comment>
<keyword evidence="2" id="KW-0808">Transferase</keyword>
<dbReference type="Gene3D" id="3.40.640.10">
    <property type="entry name" value="Type I PLP-dependent aspartate aminotransferase-like (Major domain)"/>
    <property type="match status" value="1"/>
</dbReference>
<dbReference type="NCBIfam" id="NF047599">
    <property type="entry name" value="SerpalmtaseBetaP"/>
    <property type="match status" value="1"/>
</dbReference>
<gene>
    <name evidence="6" type="ORF">AB3G37_05885</name>
</gene>
<dbReference type="PANTHER" id="PTHR13693:SF3">
    <property type="entry name" value="LD36009P"/>
    <property type="match status" value="1"/>
</dbReference>
<name>A0AB39VW07_9GAMM</name>
<evidence type="ECO:0000256" key="1">
    <source>
        <dbReference type="ARBA" id="ARBA00001933"/>
    </source>
</evidence>
<evidence type="ECO:0000256" key="3">
    <source>
        <dbReference type="ARBA" id="ARBA00022898"/>
    </source>
</evidence>
<accession>A0AB39VW07</accession>
<dbReference type="InterPro" id="IPR015422">
    <property type="entry name" value="PyrdxlP-dep_Trfase_small"/>
</dbReference>
<dbReference type="PANTHER" id="PTHR13693">
    <property type="entry name" value="CLASS II AMINOTRANSFERASE/8-AMINO-7-OXONONANOATE SYNTHASE"/>
    <property type="match status" value="1"/>
</dbReference>
<comment type="similarity">
    <text evidence="4">Belongs to the class-II pyridoxal-phosphate-dependent aminotransferase family.</text>
</comment>
<dbReference type="PROSITE" id="PS00599">
    <property type="entry name" value="AA_TRANSFER_CLASS_2"/>
    <property type="match status" value="1"/>
</dbReference>
<dbReference type="InterPro" id="IPR001917">
    <property type="entry name" value="Aminotrans_II_pyridoxalP_BS"/>
</dbReference>
<dbReference type="Gene3D" id="3.90.1150.10">
    <property type="entry name" value="Aspartate Aminotransferase, domain 1"/>
    <property type="match status" value="1"/>
</dbReference>
<dbReference type="InterPro" id="IPR015421">
    <property type="entry name" value="PyrdxlP-dep_Trfase_major"/>
</dbReference>
<proteinExistence type="inferred from homology"/>
<evidence type="ECO:0000313" key="6">
    <source>
        <dbReference type="EMBL" id="XDU73626.1"/>
    </source>
</evidence>
<dbReference type="RefSeq" id="WP_369790012.1">
    <property type="nucleotide sequence ID" value="NZ_CP165628.1"/>
</dbReference>
<organism evidence="6">
    <name type="scientific">Rouxiella sp. WC2420</name>
    <dbReference type="NCBI Taxonomy" id="3234145"/>
    <lineage>
        <taxon>Bacteria</taxon>
        <taxon>Pseudomonadati</taxon>
        <taxon>Pseudomonadota</taxon>
        <taxon>Gammaproteobacteria</taxon>
        <taxon>Enterobacterales</taxon>
        <taxon>Yersiniaceae</taxon>
        <taxon>Rouxiella</taxon>
    </lineage>
</organism>
<dbReference type="Pfam" id="PF00155">
    <property type="entry name" value="Aminotran_1_2"/>
    <property type="match status" value="1"/>
</dbReference>
<dbReference type="GO" id="GO:0008483">
    <property type="term" value="F:transaminase activity"/>
    <property type="evidence" value="ECO:0007669"/>
    <property type="project" value="UniProtKB-KW"/>
</dbReference>
<evidence type="ECO:0000256" key="2">
    <source>
        <dbReference type="ARBA" id="ARBA00022679"/>
    </source>
</evidence>
<dbReference type="InterPro" id="IPR004839">
    <property type="entry name" value="Aminotransferase_I/II_large"/>
</dbReference>